<name>B2TNU7_CLOBB</name>
<accession>B2TNU7</accession>
<reference evidence="4" key="1">
    <citation type="submission" date="2009-06" db="EMBL/GenBank/DDBJ databases">
        <authorList>
            <consortium name="US DOE Joint Genome Institute (JGI-PGF)"/>
            <person name="Lucas S."/>
            <person name="Copeland A."/>
            <person name="Lapidus A."/>
            <person name="Glavina del Rio T."/>
            <person name="Dalin E."/>
            <person name="Tice H."/>
            <person name="Bruce D."/>
            <person name="Goodwin L."/>
            <person name="Pitluck S."/>
            <person name="Kyrpides N."/>
            <person name="Mavromatis K."/>
            <person name="Ivanova N."/>
            <person name="Saunders E."/>
            <person name="Brettin T."/>
            <person name="Detter J.C."/>
            <person name="Han C."/>
            <person name="Larimer F."/>
            <person name="Land M."/>
            <person name="Hauser L."/>
            <person name="Markowitz V."/>
            <person name="Cheng J.-F."/>
            <person name="Hugenholtz P."/>
            <person name="Woyke T."/>
            <person name="Wu D."/>
            <person name="Gronow S."/>
            <person name="Klenk H.-P."/>
            <person name="Eisen J.A."/>
        </authorList>
    </citation>
    <scope>NUCLEOTIDE SEQUENCE</scope>
    <source>
        <strain evidence="4">Eklund 17B</strain>
    </source>
</reference>
<organism evidence="4">
    <name type="scientific">Clostridium botulinum (strain Eklund 17B / Type B)</name>
    <dbReference type="NCBI Taxonomy" id="935198"/>
    <lineage>
        <taxon>Bacteria</taxon>
        <taxon>Bacillati</taxon>
        <taxon>Bacillota</taxon>
        <taxon>Clostridia</taxon>
        <taxon>Eubacteriales</taxon>
        <taxon>Clostridiaceae</taxon>
        <taxon>Clostridium</taxon>
    </lineage>
</organism>
<feature type="domain" description="Phage tail fibre protein N-terminal" evidence="3">
    <location>
        <begin position="2"/>
        <end position="151"/>
    </location>
</feature>
<evidence type="ECO:0000256" key="1">
    <source>
        <dbReference type="ARBA" id="ARBA00004328"/>
    </source>
</evidence>
<dbReference type="EMBL" id="CP001056">
    <property type="protein sequence ID" value="ACD24384.1"/>
    <property type="molecule type" value="Genomic_DNA"/>
</dbReference>
<dbReference type="InterPro" id="IPR005068">
    <property type="entry name" value="Phage_lambda_Stf-r2"/>
</dbReference>
<proteinExistence type="predicted"/>
<evidence type="ECO:0000256" key="2">
    <source>
        <dbReference type="ARBA" id="ARBA00022581"/>
    </source>
</evidence>
<comment type="subcellular location">
    <subcellularLocation>
        <location evidence="1">Virion</location>
    </subcellularLocation>
</comment>
<dbReference type="PANTHER" id="PTHR35191">
    <property type="entry name" value="PROPHAGE SIDE TAIL FIBER PROTEIN HOMOLOG STFQ-RELATED"/>
    <property type="match status" value="1"/>
</dbReference>
<reference evidence="4" key="2">
    <citation type="submission" date="2009-08" db="EMBL/GenBank/DDBJ databases">
        <authorList>
            <person name="Shrivastava S."/>
            <person name="Brinkac L.M."/>
            <person name="Dodson R.J."/>
            <person name="Harkins D.M."/>
            <person name="Durkin A.S."/>
            <person name="Sutton G."/>
        </authorList>
    </citation>
    <scope>NUCLEOTIDE SEQUENCE</scope>
    <source>
        <strain evidence="4">Eklund 17B</strain>
    </source>
</reference>
<protein>
    <submittedName>
        <fullName evidence="4">Phage tail fiber domain protein</fullName>
    </submittedName>
</protein>
<evidence type="ECO:0000259" key="3">
    <source>
        <dbReference type="Pfam" id="PF12571"/>
    </source>
</evidence>
<dbReference type="KEGG" id="cbk:CLL_A2716"/>
<evidence type="ECO:0000313" key="4">
    <source>
        <dbReference type="EMBL" id="ACD24384.1"/>
    </source>
</evidence>
<gene>
    <name evidence="4" type="ordered locus">CLL_A2716</name>
</gene>
<dbReference type="PANTHER" id="PTHR35191:SF1">
    <property type="entry name" value="PROPHAGE SIDE TAIL FIBER PROTEIN HOMOLOG STFQ-RELATED"/>
    <property type="match status" value="1"/>
</dbReference>
<dbReference type="Pfam" id="PF12571">
    <property type="entry name" value="Phage_tail_fib"/>
    <property type="match status" value="1"/>
</dbReference>
<dbReference type="GO" id="GO:0019062">
    <property type="term" value="P:virion attachment to host cell"/>
    <property type="evidence" value="ECO:0007669"/>
    <property type="project" value="InterPro"/>
</dbReference>
<sequence>MMNLDIYTLVTNIGKAKIANATVTGSKVDFLKLKVGDGNGAYYEPNENQTDLMHTVWSGNVNNVLTGGENNPNWIIVQTMIPPAEGGFYIREAGIFDNDNNLLAISKYPESYKPTMDDGSTDDLTVELIFEVSNSSVINLKIDPLVTTASIKDLKNLETKINQKIDVITEQMKEIANKVDNIKIADGTTTTKGIVKLNNATNSTSQTEAATPLAVKTAMDKANEAFQYASNGKNLIAGKVGNVTGNNTHAEIANRIQTDKNTAASNLNSKGVNANGNEALASLVSKIANISISGMGGKRFVAGKVICSPDGDTKKFKNLGRDLSDRGSTSNINYFKLNLEFKPSHVFAYNASFDSFTFSCSTDNWTVLGEGGVIGLGSKHAYLAGNIFEGNTIYIPIFQISKELNYIAYE</sequence>
<dbReference type="HOGENOM" id="CLU_008928_13_4_9"/>
<dbReference type="Pfam" id="PF03406">
    <property type="entry name" value="Phage_fiber_2"/>
    <property type="match status" value="1"/>
</dbReference>
<keyword evidence="2" id="KW-0945">Host-virus interaction</keyword>
<dbReference type="InterPro" id="IPR022225">
    <property type="entry name" value="Phage_tail_fibre_N"/>
</dbReference>
<dbReference type="GO" id="GO:0046718">
    <property type="term" value="P:symbiont entry into host cell"/>
    <property type="evidence" value="ECO:0007669"/>
    <property type="project" value="InterPro"/>
</dbReference>
<dbReference type="AlphaFoldDB" id="B2TNU7"/>
<dbReference type="InterPro" id="IPR051934">
    <property type="entry name" value="Phage_Tail_Fiber_Structural"/>
</dbReference>